<reference evidence="6 7" key="1">
    <citation type="submission" date="2014-11" db="EMBL/GenBank/DDBJ databases">
        <title>Genome sequence of Flavihumibacter solisilvae 3-3.</title>
        <authorList>
            <person name="Zhou G."/>
            <person name="Li M."/>
            <person name="Wang G."/>
        </authorList>
    </citation>
    <scope>NUCLEOTIDE SEQUENCE [LARGE SCALE GENOMIC DNA]</scope>
    <source>
        <strain evidence="6 7">3-3</strain>
    </source>
</reference>
<dbReference type="SUPFAM" id="SSF52833">
    <property type="entry name" value="Thioredoxin-like"/>
    <property type="match status" value="2"/>
</dbReference>
<dbReference type="GO" id="GO:0017004">
    <property type="term" value="P:cytochrome complex assembly"/>
    <property type="evidence" value="ECO:0007669"/>
    <property type="project" value="UniProtKB-KW"/>
</dbReference>
<dbReference type="AlphaFoldDB" id="A0A0C1IGF7"/>
<name>A0A0C1IGF7_9BACT</name>
<dbReference type="InterPro" id="IPR047262">
    <property type="entry name" value="PRX-like1"/>
</dbReference>
<evidence type="ECO:0000313" key="6">
    <source>
        <dbReference type="EMBL" id="KIC93285.1"/>
    </source>
</evidence>
<dbReference type="Proteomes" id="UP000031408">
    <property type="component" value="Unassembled WGS sequence"/>
</dbReference>
<dbReference type="Pfam" id="PF08534">
    <property type="entry name" value="Redoxin"/>
    <property type="match status" value="1"/>
</dbReference>
<dbReference type="EMBL" id="JSVC01000021">
    <property type="protein sequence ID" value="KIC93285.1"/>
    <property type="molecule type" value="Genomic_DNA"/>
</dbReference>
<feature type="domain" description="Thioredoxin" evidence="5">
    <location>
        <begin position="225"/>
        <end position="373"/>
    </location>
</feature>
<dbReference type="Pfam" id="PF00578">
    <property type="entry name" value="AhpC-TSA"/>
    <property type="match status" value="1"/>
</dbReference>
<dbReference type="GO" id="GO:0016491">
    <property type="term" value="F:oxidoreductase activity"/>
    <property type="evidence" value="ECO:0007669"/>
    <property type="project" value="InterPro"/>
</dbReference>
<proteinExistence type="predicted"/>
<dbReference type="GO" id="GO:0016209">
    <property type="term" value="F:antioxidant activity"/>
    <property type="evidence" value="ECO:0007669"/>
    <property type="project" value="InterPro"/>
</dbReference>
<dbReference type="RefSeq" id="WP_039142586.1">
    <property type="nucleotide sequence ID" value="NZ_JSVC01000021.1"/>
</dbReference>
<evidence type="ECO:0000259" key="5">
    <source>
        <dbReference type="PROSITE" id="PS51352"/>
    </source>
</evidence>
<comment type="subcellular location">
    <subcellularLocation>
        <location evidence="1">Cell envelope</location>
    </subcellularLocation>
</comment>
<dbReference type="InterPro" id="IPR013766">
    <property type="entry name" value="Thioredoxin_domain"/>
</dbReference>
<evidence type="ECO:0000256" key="1">
    <source>
        <dbReference type="ARBA" id="ARBA00004196"/>
    </source>
</evidence>
<organism evidence="6 7">
    <name type="scientific">Flavihumibacter solisilvae</name>
    <dbReference type="NCBI Taxonomy" id="1349421"/>
    <lineage>
        <taxon>Bacteria</taxon>
        <taxon>Pseudomonadati</taxon>
        <taxon>Bacteroidota</taxon>
        <taxon>Chitinophagia</taxon>
        <taxon>Chitinophagales</taxon>
        <taxon>Chitinophagaceae</taxon>
        <taxon>Flavihumibacter</taxon>
    </lineage>
</organism>
<dbReference type="PANTHER" id="PTHR43640">
    <property type="entry name" value="OS07G0260300 PROTEIN"/>
    <property type="match status" value="1"/>
</dbReference>
<evidence type="ECO:0000256" key="4">
    <source>
        <dbReference type="SAM" id="SignalP"/>
    </source>
</evidence>
<dbReference type="PROSITE" id="PS51352">
    <property type="entry name" value="THIOREDOXIN_2"/>
    <property type="match status" value="2"/>
</dbReference>
<evidence type="ECO:0000313" key="7">
    <source>
        <dbReference type="Proteomes" id="UP000031408"/>
    </source>
</evidence>
<keyword evidence="2" id="KW-0201">Cytochrome c-type biogenesis</keyword>
<dbReference type="InterPro" id="IPR017937">
    <property type="entry name" value="Thioredoxin_CS"/>
</dbReference>
<feature type="signal peptide" evidence="4">
    <location>
        <begin position="1"/>
        <end position="24"/>
    </location>
</feature>
<keyword evidence="7" id="KW-1185">Reference proteome</keyword>
<dbReference type="PROSITE" id="PS00194">
    <property type="entry name" value="THIOREDOXIN_1"/>
    <property type="match status" value="1"/>
</dbReference>
<gene>
    <name evidence="6" type="ORF">OI18_18735</name>
</gene>
<feature type="domain" description="Thioredoxin" evidence="5">
    <location>
        <begin position="33"/>
        <end position="197"/>
    </location>
</feature>
<dbReference type="PANTHER" id="PTHR43640:SF1">
    <property type="entry name" value="THIOREDOXIN-DEPENDENT PEROXIREDOXIN"/>
    <property type="match status" value="1"/>
</dbReference>
<dbReference type="InterPro" id="IPR013740">
    <property type="entry name" value="Redoxin"/>
</dbReference>
<dbReference type="CDD" id="cd02966">
    <property type="entry name" value="TlpA_like_family"/>
    <property type="match status" value="1"/>
</dbReference>
<protein>
    <submittedName>
        <fullName evidence="6">Redoxin</fullName>
    </submittedName>
</protein>
<keyword evidence="3" id="KW-0676">Redox-active center</keyword>
<keyword evidence="4" id="KW-0732">Signal</keyword>
<dbReference type="OrthoDB" id="9809746at2"/>
<dbReference type="Gene3D" id="3.40.30.10">
    <property type="entry name" value="Glutaredoxin"/>
    <property type="match status" value="2"/>
</dbReference>
<dbReference type="GO" id="GO:0030313">
    <property type="term" value="C:cell envelope"/>
    <property type="evidence" value="ECO:0007669"/>
    <property type="project" value="UniProtKB-SubCell"/>
</dbReference>
<feature type="chain" id="PRO_5002147189" evidence="4">
    <location>
        <begin position="25"/>
        <end position="378"/>
    </location>
</feature>
<evidence type="ECO:0000256" key="3">
    <source>
        <dbReference type="ARBA" id="ARBA00023284"/>
    </source>
</evidence>
<comment type="caution">
    <text evidence="6">The sequence shown here is derived from an EMBL/GenBank/DDBJ whole genome shotgun (WGS) entry which is preliminary data.</text>
</comment>
<dbReference type="STRING" id="1349421.OI18_18735"/>
<dbReference type="InterPro" id="IPR000866">
    <property type="entry name" value="AhpC/TSA"/>
</dbReference>
<sequence length="378" mass="42838">MKSTVFCWLAFLLAISFPAIKPYASPRQDPPTLTIGSEAPEFNLPGVDGKNWSLSSFKNSQLLVLVFTCNHCPTAQAYEDRLIRLTDEYKSRGVAVVAISPNDPKAITLSELDYTDLSDSFEEMKIRASEKKFNFPYLYDGETQQVARKYGPVATPHVFIFDKNRKLRYQGRIDNVEKPSKTPTQTDTRAAIDALLAGQEVPVKSTKVFGCSIKWASKEDWIIKARETWAREPVKVEPIDEAGIRALLKNTTKKLRLVNVWATWCGPCVTELPDFITINRMYRSRDFELVTISADDPSKNEKVLEFLQKQQASNLNYHFNGEDKYSLIEAIDPNWQGALPYTILVEPGGKIVYARQGPINLSAMKKLIVDHPMIGRYF</sequence>
<accession>A0A0C1IGF7</accession>
<dbReference type="InterPro" id="IPR036249">
    <property type="entry name" value="Thioredoxin-like_sf"/>
</dbReference>
<evidence type="ECO:0000256" key="2">
    <source>
        <dbReference type="ARBA" id="ARBA00022748"/>
    </source>
</evidence>
<dbReference type="CDD" id="cd02969">
    <property type="entry name" value="PRX_like1"/>
    <property type="match status" value="1"/>
</dbReference>